<dbReference type="PANTHER" id="PTHR24361">
    <property type="entry name" value="MITOGEN-ACTIVATED KINASE KINASE KINASE"/>
    <property type="match status" value="1"/>
</dbReference>
<dbReference type="GO" id="GO:0005524">
    <property type="term" value="F:ATP binding"/>
    <property type="evidence" value="ECO:0007669"/>
    <property type="project" value="InterPro"/>
</dbReference>
<dbReference type="InterPro" id="IPR000719">
    <property type="entry name" value="Prot_kinase_dom"/>
</dbReference>
<comment type="caution">
    <text evidence="2">The sequence shown here is derived from an EMBL/GenBank/DDBJ whole genome shotgun (WGS) entry which is preliminary data.</text>
</comment>
<organism evidence="2 3">
    <name type="scientific">Giardia duodenalis assemblage B</name>
    <dbReference type="NCBI Taxonomy" id="1394984"/>
    <lineage>
        <taxon>Eukaryota</taxon>
        <taxon>Metamonada</taxon>
        <taxon>Diplomonadida</taxon>
        <taxon>Hexamitidae</taxon>
        <taxon>Giardiinae</taxon>
        <taxon>Giardia</taxon>
    </lineage>
</organism>
<gene>
    <name evidence="2" type="ORF">QR46_0356</name>
</gene>
<dbReference type="PROSITE" id="PS00108">
    <property type="entry name" value="PROTEIN_KINASE_ST"/>
    <property type="match status" value="1"/>
</dbReference>
<evidence type="ECO:0000259" key="1">
    <source>
        <dbReference type="PROSITE" id="PS50011"/>
    </source>
</evidence>
<dbReference type="PROSITE" id="PS50011">
    <property type="entry name" value="PROTEIN_KINASE_DOM"/>
    <property type="match status" value="1"/>
</dbReference>
<dbReference type="GO" id="GO:0005737">
    <property type="term" value="C:cytoplasm"/>
    <property type="evidence" value="ECO:0007669"/>
    <property type="project" value="TreeGrafter"/>
</dbReference>
<dbReference type="InterPro" id="IPR053235">
    <property type="entry name" value="Ser_Thr_kinase"/>
</dbReference>
<dbReference type="OrthoDB" id="10254749at2759"/>
<accession>A0A132NZY6</accession>
<dbReference type="Proteomes" id="UP000070089">
    <property type="component" value="Unassembled WGS sequence"/>
</dbReference>
<dbReference type="InterPro" id="IPR011009">
    <property type="entry name" value="Kinase-like_dom_sf"/>
</dbReference>
<sequence length="533" mass="60171">MKGFRCQREAIRLFESRVVVDHTGSDTDGDDSSCLGFTSQKVLSANQNRRVEEGTAVFGDLARGAKSSLVVMKTLYFSSDQQQRHAERELAFHQTLRHPNLVRHLHASWEGNELRILLEHCKYYDLDHYTGAFTAYSAGRIIAQLLSALHYLHTLPYSSLFFVHGDVKRSNCFLDKDCNQKLGDFGTTRFQEYSEASSKQLIADDQHGVTRSYLPYFLDDTPIVSQCTDIWATHLVITSILGDLTSFFQFSSSASLSHYLRHYCTDLLDVLSGHDPRYAEFFLCFSTDTAIKAYYSSCSDDHDAVRARLRALMHLPPVSSFLSLTPLFSSTNSHEAPFCVHEETASSFTNIHQAYKEETLLTLAAAHTHDEKPSPLTPEGLTKITSRTVYFVSDYATVHSNPFVVSLCEEIENMDLCPKLLDWLIRLGLTYIESPEEFKALWPSMYAELIEIAASKSVTQQVNFSSLPQDDLVSDSFGRERASCFQLSDEFDVIQTALSSIGVQNASYLWSLIMGYVIICPRPREGPLRGVYM</sequence>
<proteinExistence type="predicted"/>
<keyword evidence="2" id="KW-0418">Kinase</keyword>
<dbReference type="EMBL" id="JXTI01000005">
    <property type="protein sequence ID" value="KWX15636.1"/>
    <property type="molecule type" value="Genomic_DNA"/>
</dbReference>
<feature type="domain" description="Protein kinase" evidence="1">
    <location>
        <begin position="47"/>
        <end position="322"/>
    </location>
</feature>
<dbReference type="SMART" id="SM00220">
    <property type="entry name" value="S_TKc"/>
    <property type="match status" value="1"/>
</dbReference>
<reference evidence="2 3" key="1">
    <citation type="journal article" date="2015" name="Mol. Biochem. Parasitol.">
        <title>Identification of polymorphic genes for use in assemblage B genotyping assays through comparative genomics of multiple assemblage B Giardia duodenalis isolates.</title>
        <authorList>
            <person name="Wielinga C."/>
            <person name="Thompson R.C."/>
            <person name="Monis P."/>
            <person name="Ryan U."/>
        </authorList>
    </citation>
    <scope>NUCLEOTIDE SEQUENCE [LARGE SCALE GENOMIC DNA]</scope>
    <source>
        <strain evidence="2 3">BAH15c1</strain>
    </source>
</reference>
<dbReference type="Gene3D" id="1.10.510.10">
    <property type="entry name" value="Transferase(Phosphotransferase) domain 1"/>
    <property type="match status" value="1"/>
</dbReference>
<dbReference type="InterPro" id="IPR008271">
    <property type="entry name" value="Ser/Thr_kinase_AS"/>
</dbReference>
<dbReference type="VEuPathDB" id="GiardiaDB:QR46_0356"/>
<dbReference type="GO" id="GO:0004674">
    <property type="term" value="F:protein serine/threonine kinase activity"/>
    <property type="evidence" value="ECO:0007669"/>
    <property type="project" value="UniProtKB-KW"/>
</dbReference>
<evidence type="ECO:0000313" key="2">
    <source>
        <dbReference type="EMBL" id="KWX15636.1"/>
    </source>
</evidence>
<evidence type="ECO:0000313" key="3">
    <source>
        <dbReference type="Proteomes" id="UP000070089"/>
    </source>
</evidence>
<keyword evidence="2" id="KW-0723">Serine/threonine-protein kinase</keyword>
<dbReference type="AlphaFoldDB" id="A0A132NZY6"/>
<keyword evidence="2" id="KW-0808">Transferase</keyword>
<dbReference type="Pfam" id="PF00069">
    <property type="entry name" value="Pkinase"/>
    <property type="match status" value="1"/>
</dbReference>
<name>A0A132NZY6_GIAIN</name>
<dbReference type="SUPFAM" id="SSF56112">
    <property type="entry name" value="Protein kinase-like (PK-like)"/>
    <property type="match status" value="1"/>
</dbReference>
<protein>
    <submittedName>
        <fullName evidence="2">Kinase/ Serine/threonine protein kinase</fullName>
    </submittedName>
</protein>